<protein>
    <submittedName>
        <fullName evidence="1">Uncharacterized protein</fullName>
    </submittedName>
</protein>
<sequence>MLSLREIIVLISQTTFFHSGGTIALSCDSDYDY</sequence>
<accession>E4YDT2</accession>
<dbReference type="EMBL" id="FN654437">
    <property type="protein sequence ID" value="CBY43774.1"/>
    <property type="molecule type" value="Genomic_DNA"/>
</dbReference>
<reference evidence="1" key="1">
    <citation type="journal article" date="2010" name="Science">
        <title>Plasticity of animal genome architecture unmasked by rapid evolution of a pelagic tunicate.</title>
        <authorList>
            <person name="Denoeud F."/>
            <person name="Henriet S."/>
            <person name="Mungpakdee S."/>
            <person name="Aury J.M."/>
            <person name="Da Silva C."/>
            <person name="Brinkmann H."/>
            <person name="Mikhaleva J."/>
            <person name="Olsen L.C."/>
            <person name="Jubin C."/>
            <person name="Canestro C."/>
            <person name="Bouquet J.M."/>
            <person name="Danks G."/>
            <person name="Poulain J."/>
            <person name="Campsteijn C."/>
            <person name="Adamski M."/>
            <person name="Cross I."/>
            <person name="Yadetie F."/>
            <person name="Muffato M."/>
            <person name="Louis A."/>
            <person name="Butcher S."/>
            <person name="Tsagkogeorga G."/>
            <person name="Konrad A."/>
            <person name="Singh S."/>
            <person name="Jensen M.F."/>
            <person name="Cong E.H."/>
            <person name="Eikeseth-Otteraa H."/>
            <person name="Noel B."/>
            <person name="Anthouard V."/>
            <person name="Porcel B.M."/>
            <person name="Kachouri-Lafond R."/>
            <person name="Nishino A."/>
            <person name="Ugolini M."/>
            <person name="Chourrout P."/>
            <person name="Nishida H."/>
            <person name="Aasland R."/>
            <person name="Huzurbazar S."/>
            <person name="Westhof E."/>
            <person name="Delsuc F."/>
            <person name="Lehrach H."/>
            <person name="Reinhardt R."/>
            <person name="Weissenbach J."/>
            <person name="Roy S.W."/>
            <person name="Artiguenave F."/>
            <person name="Postlethwait J.H."/>
            <person name="Manak J.R."/>
            <person name="Thompson E.M."/>
            <person name="Jaillon O."/>
            <person name="Du Pasquier L."/>
            <person name="Boudinot P."/>
            <person name="Liberles D.A."/>
            <person name="Volff J.N."/>
            <person name="Philippe H."/>
            <person name="Lenhard B."/>
            <person name="Roest Crollius H."/>
            <person name="Wincker P."/>
            <person name="Chourrout D."/>
        </authorList>
    </citation>
    <scope>NUCLEOTIDE SEQUENCE [LARGE SCALE GENOMIC DNA]</scope>
</reference>
<organism evidence="1">
    <name type="scientific">Oikopleura dioica</name>
    <name type="common">Tunicate</name>
    <dbReference type="NCBI Taxonomy" id="34765"/>
    <lineage>
        <taxon>Eukaryota</taxon>
        <taxon>Metazoa</taxon>
        <taxon>Chordata</taxon>
        <taxon>Tunicata</taxon>
        <taxon>Appendicularia</taxon>
        <taxon>Copelata</taxon>
        <taxon>Oikopleuridae</taxon>
        <taxon>Oikopleura</taxon>
    </lineage>
</organism>
<dbReference type="PROSITE" id="PS51257">
    <property type="entry name" value="PROKAR_LIPOPROTEIN"/>
    <property type="match status" value="1"/>
</dbReference>
<evidence type="ECO:0000313" key="1">
    <source>
        <dbReference type="EMBL" id="CBY43774.1"/>
    </source>
</evidence>
<feature type="non-terminal residue" evidence="1">
    <location>
        <position position="33"/>
    </location>
</feature>
<dbReference type="Proteomes" id="UP000011014">
    <property type="component" value="Unassembled WGS sequence"/>
</dbReference>
<proteinExistence type="predicted"/>
<gene>
    <name evidence="1" type="ORF">GSOID_T00021620001</name>
</gene>
<name>E4YDT2_OIKDI</name>
<dbReference type="AlphaFoldDB" id="E4YDT2"/>